<keyword evidence="6" id="KW-0503">Monooxygenase</keyword>
<organism evidence="8 9">
    <name type="scientific">Wickerhamomyces pijperi</name>
    <name type="common">Yeast</name>
    <name type="synonym">Pichia pijperi</name>
    <dbReference type="NCBI Taxonomy" id="599730"/>
    <lineage>
        <taxon>Eukaryota</taxon>
        <taxon>Fungi</taxon>
        <taxon>Dikarya</taxon>
        <taxon>Ascomycota</taxon>
        <taxon>Saccharomycotina</taxon>
        <taxon>Saccharomycetes</taxon>
        <taxon>Phaffomycetales</taxon>
        <taxon>Wickerhamomycetaceae</taxon>
        <taxon>Wickerhamomyces</taxon>
    </lineage>
</organism>
<evidence type="ECO:0000256" key="5">
    <source>
        <dbReference type="PIRSR" id="PIRSR602401-1"/>
    </source>
</evidence>
<evidence type="ECO:0000313" key="8">
    <source>
        <dbReference type="EMBL" id="KAH3684627.1"/>
    </source>
</evidence>
<dbReference type="PANTHER" id="PTHR46300">
    <property type="entry name" value="P450, PUTATIVE (EUROFUNG)-RELATED-RELATED"/>
    <property type="match status" value="1"/>
</dbReference>
<accession>A0A9P8Q7T8</accession>
<dbReference type="AlphaFoldDB" id="A0A9P8Q7T8"/>
<dbReference type="GO" id="GO:0020037">
    <property type="term" value="F:heme binding"/>
    <property type="evidence" value="ECO:0007669"/>
    <property type="project" value="InterPro"/>
</dbReference>
<comment type="similarity">
    <text evidence="1 6">Belongs to the cytochrome P450 family.</text>
</comment>
<evidence type="ECO:0000256" key="7">
    <source>
        <dbReference type="SAM" id="Phobius"/>
    </source>
</evidence>
<evidence type="ECO:0000256" key="1">
    <source>
        <dbReference type="ARBA" id="ARBA00010617"/>
    </source>
</evidence>
<dbReference type="EMBL" id="JAEUBG010002387">
    <property type="protein sequence ID" value="KAH3684627.1"/>
    <property type="molecule type" value="Genomic_DNA"/>
</dbReference>
<dbReference type="Gene3D" id="1.10.630.10">
    <property type="entry name" value="Cytochrome P450"/>
    <property type="match status" value="1"/>
</dbReference>
<feature type="transmembrane region" description="Helical" evidence="7">
    <location>
        <begin position="6"/>
        <end position="23"/>
    </location>
</feature>
<evidence type="ECO:0000313" key="9">
    <source>
        <dbReference type="Proteomes" id="UP000774326"/>
    </source>
</evidence>
<gene>
    <name evidence="8" type="ORF">WICPIJ_004383</name>
</gene>
<protein>
    <recommendedName>
        <fullName evidence="10">Cytochrome P450</fullName>
    </recommendedName>
</protein>
<sequence>MFSSTAANYLALFIATVAGYLVLDHCGVFGPRRIKNIPSVPSLPVVGNLLDVLDNPAKQYSVWAEKYGDVFQMRMGNKIVVVANSFDTVKELWIKNRDANNSRPVLFTFHNVVSATQGFTIGTTPYGESYKKKKKIVATALNKRNVEKSSGFIAGESRGMFRRIDTHSGLITPHHDNGVDIDAFKLMQGFVLRVSLYLTYGYLVKVEHTDRCKLFEEISHVENRIVRLRGHSSNLQDYLPMLRYLPSNAKNGQAADYRNRRDVYMAKFKRDLVAKIEEGTDYKDCIVSRALDPQNTEFPEVNDDELRSVCLTMVSAGLDNTPLVLNHILGHLSQPEYGERLQDIAYNEILKVFETPEMAFASCIEGYTVDYVHALLKEGLRYFSVLPTSLPRTTTKDIIFRDSVIPAGTIMFLNVFGANHDTRHFDNPFVFAPERFLDEHCKLKETEGTTLFTFGAGARMCAGSHLAMKEMYISLVRFILLYKILPPTLPEQPMELNIFKLNAVPDSVAIEPDEFKIRLVKRDPDQFHKLVWLD</sequence>
<dbReference type="PROSITE" id="PS00086">
    <property type="entry name" value="CYTOCHROME_P450"/>
    <property type="match status" value="1"/>
</dbReference>
<feature type="binding site" description="axial binding residue" evidence="5">
    <location>
        <position position="461"/>
    </location>
    <ligand>
        <name>heme</name>
        <dbReference type="ChEBI" id="CHEBI:30413"/>
    </ligand>
    <ligandPart>
        <name>Fe</name>
        <dbReference type="ChEBI" id="CHEBI:18248"/>
    </ligandPart>
</feature>
<keyword evidence="2 5" id="KW-0479">Metal-binding</keyword>
<dbReference type="Proteomes" id="UP000774326">
    <property type="component" value="Unassembled WGS sequence"/>
</dbReference>
<keyword evidence="7" id="KW-0812">Transmembrane</keyword>
<keyword evidence="7" id="KW-1133">Transmembrane helix</keyword>
<keyword evidence="3 6" id="KW-0560">Oxidoreductase</keyword>
<evidence type="ECO:0000256" key="2">
    <source>
        <dbReference type="ARBA" id="ARBA00022723"/>
    </source>
</evidence>
<dbReference type="OrthoDB" id="1055148at2759"/>
<evidence type="ECO:0000256" key="4">
    <source>
        <dbReference type="ARBA" id="ARBA00023004"/>
    </source>
</evidence>
<dbReference type="PRINTS" id="PR00385">
    <property type="entry name" value="P450"/>
</dbReference>
<dbReference type="GO" id="GO:0005506">
    <property type="term" value="F:iron ion binding"/>
    <property type="evidence" value="ECO:0007669"/>
    <property type="project" value="InterPro"/>
</dbReference>
<dbReference type="InterPro" id="IPR017972">
    <property type="entry name" value="Cyt_P450_CS"/>
</dbReference>
<dbReference type="InterPro" id="IPR050364">
    <property type="entry name" value="Cytochrome_P450_fung"/>
</dbReference>
<dbReference type="Pfam" id="PF00067">
    <property type="entry name" value="p450"/>
    <property type="match status" value="1"/>
</dbReference>
<dbReference type="InterPro" id="IPR001128">
    <property type="entry name" value="Cyt_P450"/>
</dbReference>
<dbReference type="InterPro" id="IPR002401">
    <property type="entry name" value="Cyt_P450_E_grp-I"/>
</dbReference>
<reference evidence="8" key="1">
    <citation type="journal article" date="2021" name="Open Biol.">
        <title>Shared evolutionary footprints suggest mitochondrial oxidative damage underlies multiple complex I losses in fungi.</title>
        <authorList>
            <person name="Schikora-Tamarit M.A."/>
            <person name="Marcet-Houben M."/>
            <person name="Nosek J."/>
            <person name="Gabaldon T."/>
        </authorList>
    </citation>
    <scope>NUCLEOTIDE SEQUENCE</scope>
    <source>
        <strain evidence="8">CBS2887</strain>
    </source>
</reference>
<evidence type="ECO:0008006" key="10">
    <source>
        <dbReference type="Google" id="ProtNLM"/>
    </source>
</evidence>
<evidence type="ECO:0000256" key="6">
    <source>
        <dbReference type="RuleBase" id="RU000461"/>
    </source>
</evidence>
<proteinExistence type="inferred from homology"/>
<keyword evidence="5 6" id="KW-0349">Heme</keyword>
<keyword evidence="7" id="KW-0472">Membrane</keyword>
<dbReference type="InterPro" id="IPR036396">
    <property type="entry name" value="Cyt_P450_sf"/>
</dbReference>
<keyword evidence="4 5" id="KW-0408">Iron</keyword>
<evidence type="ECO:0000256" key="3">
    <source>
        <dbReference type="ARBA" id="ARBA00023002"/>
    </source>
</evidence>
<dbReference type="PRINTS" id="PR00463">
    <property type="entry name" value="EP450I"/>
</dbReference>
<dbReference type="SUPFAM" id="SSF48264">
    <property type="entry name" value="Cytochrome P450"/>
    <property type="match status" value="1"/>
</dbReference>
<reference evidence="8" key="2">
    <citation type="submission" date="2021-01" db="EMBL/GenBank/DDBJ databases">
        <authorList>
            <person name="Schikora-Tamarit M.A."/>
        </authorList>
    </citation>
    <scope>NUCLEOTIDE SEQUENCE</scope>
    <source>
        <strain evidence="8">CBS2887</strain>
    </source>
</reference>
<comment type="cofactor">
    <cofactor evidence="5">
        <name>heme</name>
        <dbReference type="ChEBI" id="CHEBI:30413"/>
    </cofactor>
</comment>
<dbReference type="GO" id="GO:0016705">
    <property type="term" value="F:oxidoreductase activity, acting on paired donors, with incorporation or reduction of molecular oxygen"/>
    <property type="evidence" value="ECO:0007669"/>
    <property type="project" value="InterPro"/>
</dbReference>
<comment type="caution">
    <text evidence="8">The sequence shown here is derived from an EMBL/GenBank/DDBJ whole genome shotgun (WGS) entry which is preliminary data.</text>
</comment>
<dbReference type="GO" id="GO:0004497">
    <property type="term" value="F:monooxygenase activity"/>
    <property type="evidence" value="ECO:0007669"/>
    <property type="project" value="UniProtKB-KW"/>
</dbReference>
<name>A0A9P8Q7T8_WICPI</name>
<keyword evidence="9" id="KW-1185">Reference proteome</keyword>